<feature type="transmembrane region" description="Helical" evidence="1">
    <location>
        <begin position="25"/>
        <end position="43"/>
    </location>
</feature>
<evidence type="ECO:0000313" key="2">
    <source>
        <dbReference type="EMBL" id="GAA4153194.1"/>
    </source>
</evidence>
<keyword evidence="1" id="KW-0472">Membrane</keyword>
<evidence type="ECO:0000313" key="3">
    <source>
        <dbReference type="Proteomes" id="UP001500266"/>
    </source>
</evidence>
<proteinExistence type="predicted"/>
<dbReference type="Proteomes" id="UP001500266">
    <property type="component" value="Unassembled WGS sequence"/>
</dbReference>
<dbReference type="RefSeq" id="WP_345024255.1">
    <property type="nucleotide sequence ID" value="NZ_BAABDO010000110.1"/>
</dbReference>
<protein>
    <submittedName>
        <fullName evidence="2">Uncharacterized protein</fullName>
    </submittedName>
</protein>
<keyword evidence="1" id="KW-1133">Transmembrane helix</keyword>
<keyword evidence="1" id="KW-0812">Transmembrane</keyword>
<sequence>MDSVVSVLVGMVVQTTSVLLEARQLIGLVAAALAAILAAQLGWHGTDRLISWHGRPDED</sequence>
<dbReference type="EMBL" id="BAABDO010000110">
    <property type="protein sequence ID" value="GAA4153194.1"/>
    <property type="molecule type" value="Genomic_DNA"/>
</dbReference>
<accession>A0ABP7ZCB8</accession>
<evidence type="ECO:0000256" key="1">
    <source>
        <dbReference type="SAM" id="Phobius"/>
    </source>
</evidence>
<organism evidence="2 3">
    <name type="scientific">Actinomadura keratinilytica</name>
    <dbReference type="NCBI Taxonomy" id="547461"/>
    <lineage>
        <taxon>Bacteria</taxon>
        <taxon>Bacillati</taxon>
        <taxon>Actinomycetota</taxon>
        <taxon>Actinomycetes</taxon>
        <taxon>Streptosporangiales</taxon>
        <taxon>Thermomonosporaceae</taxon>
        <taxon>Actinomadura</taxon>
    </lineage>
</organism>
<keyword evidence="3" id="KW-1185">Reference proteome</keyword>
<name>A0ABP7ZCB8_9ACTN</name>
<gene>
    <name evidence="2" type="ORF">GCM10022416_52100</name>
</gene>
<reference evidence="3" key="1">
    <citation type="journal article" date="2019" name="Int. J. Syst. Evol. Microbiol.">
        <title>The Global Catalogue of Microorganisms (GCM) 10K type strain sequencing project: providing services to taxonomists for standard genome sequencing and annotation.</title>
        <authorList>
            <consortium name="The Broad Institute Genomics Platform"/>
            <consortium name="The Broad Institute Genome Sequencing Center for Infectious Disease"/>
            <person name="Wu L."/>
            <person name="Ma J."/>
        </authorList>
    </citation>
    <scope>NUCLEOTIDE SEQUENCE [LARGE SCALE GENOMIC DNA]</scope>
    <source>
        <strain evidence="3">JCM 17316</strain>
    </source>
</reference>
<comment type="caution">
    <text evidence="2">The sequence shown here is derived from an EMBL/GenBank/DDBJ whole genome shotgun (WGS) entry which is preliminary data.</text>
</comment>